<evidence type="ECO:0008006" key="3">
    <source>
        <dbReference type="Google" id="ProtNLM"/>
    </source>
</evidence>
<comment type="caution">
    <text evidence="1">The sequence shown here is derived from an EMBL/GenBank/DDBJ whole genome shotgun (WGS) entry which is preliminary data.</text>
</comment>
<proteinExistence type="predicted"/>
<keyword evidence="2" id="KW-1185">Reference proteome</keyword>
<evidence type="ECO:0000313" key="1">
    <source>
        <dbReference type="EMBL" id="MFC4854603.1"/>
    </source>
</evidence>
<evidence type="ECO:0000313" key="2">
    <source>
        <dbReference type="Proteomes" id="UP001595859"/>
    </source>
</evidence>
<reference evidence="2" key="1">
    <citation type="journal article" date="2019" name="Int. J. Syst. Evol. Microbiol.">
        <title>The Global Catalogue of Microorganisms (GCM) 10K type strain sequencing project: providing services to taxonomists for standard genome sequencing and annotation.</title>
        <authorList>
            <consortium name="The Broad Institute Genomics Platform"/>
            <consortium name="The Broad Institute Genome Sequencing Center for Infectious Disease"/>
            <person name="Wu L."/>
            <person name="Ma J."/>
        </authorList>
    </citation>
    <scope>NUCLEOTIDE SEQUENCE [LARGE SCALE GENOMIC DNA]</scope>
    <source>
        <strain evidence="2">ZS-22-S1</strain>
    </source>
</reference>
<name>A0ABV9RZ13_9PSEU</name>
<dbReference type="EMBL" id="JBHSIS010000006">
    <property type="protein sequence ID" value="MFC4854603.1"/>
    <property type="molecule type" value="Genomic_DNA"/>
</dbReference>
<accession>A0ABV9RZ13</accession>
<dbReference type="RefSeq" id="WP_378056534.1">
    <property type="nucleotide sequence ID" value="NZ_JBHSIS010000006.1"/>
</dbReference>
<dbReference type="Proteomes" id="UP001595859">
    <property type="component" value="Unassembled WGS sequence"/>
</dbReference>
<gene>
    <name evidence="1" type="ORF">ACFPCV_13920</name>
</gene>
<protein>
    <recommendedName>
        <fullName evidence="3">PE domain-containing protein</fullName>
    </recommendedName>
</protein>
<sequence length="125" mass="13289">MADALGNAGYVVTGSGGGGANGDYVFADLAELGALITEWAAIRDTIETDGLNLLLARQQIFSPADDDMSKGQAEALVESLVKARTHNKAMFDYANAYVEKLTAAREQYAADEELNVARMRGVDEG</sequence>
<dbReference type="Gene3D" id="1.10.287.850">
    <property type="entry name" value="HP0062-like domain"/>
    <property type="match status" value="1"/>
</dbReference>
<organism evidence="1 2">
    <name type="scientific">Actinophytocola glycyrrhizae</name>
    <dbReference type="NCBI Taxonomy" id="2044873"/>
    <lineage>
        <taxon>Bacteria</taxon>
        <taxon>Bacillati</taxon>
        <taxon>Actinomycetota</taxon>
        <taxon>Actinomycetes</taxon>
        <taxon>Pseudonocardiales</taxon>
        <taxon>Pseudonocardiaceae</taxon>
    </lineage>
</organism>